<feature type="DNA-binding region" description="Fork-head" evidence="9">
    <location>
        <begin position="145"/>
        <end position="238"/>
    </location>
</feature>
<dbReference type="InterPro" id="IPR030456">
    <property type="entry name" value="TF_fork_head_CS_2"/>
</dbReference>
<dbReference type="OrthoDB" id="691130at2759"/>
<sequence length="884" mass="91879">MATAMLMGAELAGPAAVGCTDDALTSLAWLQNLNIMARIGSSSPTPPTPPASPIPFEVSPVASDEESPCSRLVSSDSATNSCKSITNLSPLSMCQGLASSPTSSPNSNSSVSNGSSSGSNTGSSSSAKKRPAPVAIDFANDDSVKPPFSYATLICMAMQANANKMTLSAIYAWIRENFKYYRTADPGWQNSIRHNLSLNKCFIKVPRRKDEPGKGGFWRLDPEAGSLAGDGSFKKRKVPPNGSASVGGTITGRPHAKKKSTEFRGTTLGISPKVVQLIQRKEGAHVVGTSCSNNSILQNAVPKPPLVSSPSPVVGSGSLSPAATASPLPSFPSLQNSIPSATADALCALAPTAIHPVSSIVDQKSPPQLVNLSGIVNFVQQQLQQQQQPQIQITPIHQTHSQQPEAPQQQPQLVIETEAGVQNPELEQALGNLTTVDCCAALKAGDLSWILSEGDSLELHHLQQLQQLHNFEQLEVVEVTTGADGVFEAIVQQSPTGESLLEGAVGALQACTMPPQPTAALLQSATGHPLITLHQLNPPSQESTQDPTHSTAATPTVELIPPPTSSSVGDADDAAIGGDAWWENCCFASDTSSSAQPAMATTTAITNASTIKAAAAGTLTTHANIACSSAGGRLDHSVQSVQISCQHDNGHQLSPAAITTATGLVLPGVSDPNLSGCVGSTVTSALPISSGMRLCNASMECLSPPTSAGGSSPHQQIDHHLDEQAGLIGMAEQASHNPHSPDKGTGRTEPDILAGANNKGLPDEAMERTHLEQQGGANGIDTSLEVARQLEQNTLVVQAASSHHHLEASSLRIDADQLEHAACHLEPRIEAALPTLPALESSLTSDSAQQATVPGNPQYIVLTSNNEPVMQVAVSQQSVAAVHW</sequence>
<evidence type="ECO:0000256" key="5">
    <source>
        <dbReference type="ARBA" id="ARBA00023159"/>
    </source>
</evidence>
<keyword evidence="7 9" id="KW-0539">Nucleus</keyword>
<name>A0A1V9XTT4_9ACAR</name>
<dbReference type="InterPro" id="IPR036390">
    <property type="entry name" value="WH_DNA-bd_sf"/>
</dbReference>
<dbReference type="GO" id="GO:0030030">
    <property type="term" value="P:cell projection organization"/>
    <property type="evidence" value="ECO:0007669"/>
    <property type="project" value="UniProtKB-KW"/>
</dbReference>
<dbReference type="Proteomes" id="UP000192247">
    <property type="component" value="Unassembled WGS sequence"/>
</dbReference>
<dbReference type="GO" id="GO:0000981">
    <property type="term" value="F:DNA-binding transcription factor activity, RNA polymerase II-specific"/>
    <property type="evidence" value="ECO:0007669"/>
    <property type="project" value="TreeGrafter"/>
</dbReference>
<evidence type="ECO:0000256" key="7">
    <source>
        <dbReference type="ARBA" id="ARBA00023242"/>
    </source>
</evidence>
<keyword evidence="3" id="KW-0805">Transcription regulation</keyword>
<keyword evidence="6" id="KW-0804">Transcription</keyword>
<evidence type="ECO:0000313" key="12">
    <source>
        <dbReference type="EMBL" id="OQR76863.1"/>
    </source>
</evidence>
<dbReference type="PROSITE" id="PS00658">
    <property type="entry name" value="FORK_HEAD_2"/>
    <property type="match status" value="1"/>
</dbReference>
<dbReference type="Pfam" id="PF00250">
    <property type="entry name" value="Forkhead"/>
    <property type="match status" value="1"/>
</dbReference>
<feature type="region of interest" description="Disordered" evidence="10">
    <location>
        <begin position="303"/>
        <end position="325"/>
    </location>
</feature>
<dbReference type="PANTHER" id="PTHR46805:SF1">
    <property type="entry name" value="FORKHEAD BOX PROTEIN J1"/>
    <property type="match status" value="1"/>
</dbReference>
<evidence type="ECO:0000256" key="8">
    <source>
        <dbReference type="ARBA" id="ARBA00034770"/>
    </source>
</evidence>
<dbReference type="PANTHER" id="PTHR46805">
    <property type="entry name" value="FORKHEAD BOX PROTEIN J1"/>
    <property type="match status" value="1"/>
</dbReference>
<evidence type="ECO:0000256" key="1">
    <source>
        <dbReference type="ARBA" id="ARBA00004123"/>
    </source>
</evidence>
<evidence type="ECO:0000256" key="6">
    <source>
        <dbReference type="ARBA" id="ARBA00023163"/>
    </source>
</evidence>
<dbReference type="InterPro" id="IPR036388">
    <property type="entry name" value="WH-like_DNA-bd_sf"/>
</dbReference>
<feature type="region of interest" description="Disordered" evidence="10">
    <location>
        <begin position="733"/>
        <end position="760"/>
    </location>
</feature>
<keyword evidence="5" id="KW-0010">Activator</keyword>
<dbReference type="SUPFAM" id="SSF46785">
    <property type="entry name" value="Winged helix' DNA-binding domain"/>
    <property type="match status" value="1"/>
</dbReference>
<feature type="region of interest" description="Disordered" evidence="10">
    <location>
        <begin position="96"/>
        <end position="130"/>
    </location>
</feature>
<comment type="similarity">
    <text evidence="8">Belongs to the FOXJ1 family.</text>
</comment>
<evidence type="ECO:0000256" key="4">
    <source>
        <dbReference type="ARBA" id="ARBA00023125"/>
    </source>
</evidence>
<dbReference type="InterPro" id="IPR018122">
    <property type="entry name" value="TF_fork_head_CS_1"/>
</dbReference>
<dbReference type="CDD" id="cd20023">
    <property type="entry name" value="FH_FOXJ1"/>
    <property type="match status" value="1"/>
</dbReference>
<feature type="compositionally biased region" description="Basic and acidic residues" evidence="10">
    <location>
        <begin position="739"/>
        <end position="750"/>
    </location>
</feature>
<dbReference type="PROSITE" id="PS00657">
    <property type="entry name" value="FORK_HEAD_1"/>
    <property type="match status" value="1"/>
</dbReference>
<dbReference type="InterPro" id="IPR047513">
    <property type="entry name" value="FOXJ1"/>
</dbReference>
<dbReference type="STRING" id="418985.A0A1V9XTT4"/>
<evidence type="ECO:0000259" key="11">
    <source>
        <dbReference type="PROSITE" id="PS50039"/>
    </source>
</evidence>
<dbReference type="PROSITE" id="PS50039">
    <property type="entry name" value="FORK_HEAD_3"/>
    <property type="match status" value="1"/>
</dbReference>
<evidence type="ECO:0000313" key="13">
    <source>
        <dbReference type="Proteomes" id="UP000192247"/>
    </source>
</evidence>
<dbReference type="EMBL" id="MNPL01004274">
    <property type="protein sequence ID" value="OQR76863.1"/>
    <property type="molecule type" value="Genomic_DNA"/>
</dbReference>
<feature type="compositionally biased region" description="Polar residues" evidence="10">
    <location>
        <begin position="537"/>
        <end position="554"/>
    </location>
</feature>
<feature type="region of interest" description="Disordered" evidence="10">
    <location>
        <begin position="537"/>
        <end position="569"/>
    </location>
</feature>
<feature type="compositionally biased region" description="Low complexity" evidence="10">
    <location>
        <begin position="308"/>
        <end position="321"/>
    </location>
</feature>
<dbReference type="InParanoid" id="A0A1V9XTT4"/>
<dbReference type="GO" id="GO:0000978">
    <property type="term" value="F:RNA polymerase II cis-regulatory region sequence-specific DNA binding"/>
    <property type="evidence" value="ECO:0007669"/>
    <property type="project" value="TreeGrafter"/>
</dbReference>
<protein>
    <submittedName>
        <fullName evidence="12">Forkhead box protein J1-like</fullName>
    </submittedName>
</protein>
<organism evidence="12 13">
    <name type="scientific">Tropilaelaps mercedesae</name>
    <dbReference type="NCBI Taxonomy" id="418985"/>
    <lineage>
        <taxon>Eukaryota</taxon>
        <taxon>Metazoa</taxon>
        <taxon>Ecdysozoa</taxon>
        <taxon>Arthropoda</taxon>
        <taxon>Chelicerata</taxon>
        <taxon>Arachnida</taxon>
        <taxon>Acari</taxon>
        <taxon>Parasitiformes</taxon>
        <taxon>Mesostigmata</taxon>
        <taxon>Gamasina</taxon>
        <taxon>Dermanyssoidea</taxon>
        <taxon>Laelapidae</taxon>
        <taxon>Tropilaelaps</taxon>
    </lineage>
</organism>
<feature type="compositionally biased region" description="Pro residues" evidence="10">
    <location>
        <begin position="44"/>
        <end position="53"/>
    </location>
</feature>
<dbReference type="AlphaFoldDB" id="A0A1V9XTT4"/>
<dbReference type="SMART" id="SM00339">
    <property type="entry name" value="FH"/>
    <property type="match status" value="1"/>
</dbReference>
<accession>A0A1V9XTT4</accession>
<keyword evidence="2" id="KW-0970">Cilium biogenesis/degradation</keyword>
<keyword evidence="13" id="KW-1185">Reference proteome</keyword>
<dbReference type="InterPro" id="IPR001766">
    <property type="entry name" value="Fork_head_dom"/>
</dbReference>
<feature type="compositionally biased region" description="Low complexity" evidence="10">
    <location>
        <begin position="99"/>
        <end position="126"/>
    </location>
</feature>
<dbReference type="GO" id="GO:0005634">
    <property type="term" value="C:nucleus"/>
    <property type="evidence" value="ECO:0007669"/>
    <property type="project" value="UniProtKB-SubCell"/>
</dbReference>
<evidence type="ECO:0000256" key="9">
    <source>
        <dbReference type="PROSITE-ProRule" id="PRU00089"/>
    </source>
</evidence>
<gene>
    <name evidence="12" type="ORF">BIW11_02993</name>
</gene>
<evidence type="ECO:0000256" key="3">
    <source>
        <dbReference type="ARBA" id="ARBA00023015"/>
    </source>
</evidence>
<keyword evidence="4 9" id="KW-0238">DNA-binding</keyword>
<dbReference type="InterPro" id="IPR047512">
    <property type="entry name" value="FH_FOXJ1"/>
</dbReference>
<dbReference type="PRINTS" id="PR00053">
    <property type="entry name" value="FORKHEAD"/>
</dbReference>
<dbReference type="Gene3D" id="1.10.10.10">
    <property type="entry name" value="Winged helix-like DNA-binding domain superfamily/Winged helix DNA-binding domain"/>
    <property type="match status" value="1"/>
</dbReference>
<feature type="region of interest" description="Disordered" evidence="10">
    <location>
        <begin position="228"/>
        <end position="262"/>
    </location>
</feature>
<evidence type="ECO:0000256" key="2">
    <source>
        <dbReference type="ARBA" id="ARBA00022794"/>
    </source>
</evidence>
<evidence type="ECO:0000256" key="10">
    <source>
        <dbReference type="SAM" id="MobiDB-lite"/>
    </source>
</evidence>
<dbReference type="FunFam" id="1.10.10.10:FF:000030">
    <property type="entry name" value="Forkhead box protein K2"/>
    <property type="match status" value="1"/>
</dbReference>
<reference evidence="12 13" key="1">
    <citation type="journal article" date="2017" name="Gigascience">
        <title>Draft genome of the honey bee ectoparasitic mite, Tropilaelaps mercedesae, is shaped by the parasitic life history.</title>
        <authorList>
            <person name="Dong X."/>
            <person name="Armstrong S.D."/>
            <person name="Xia D."/>
            <person name="Makepeace B.L."/>
            <person name="Darby A.C."/>
            <person name="Kadowaki T."/>
        </authorList>
    </citation>
    <scope>NUCLEOTIDE SEQUENCE [LARGE SCALE GENOMIC DNA]</scope>
    <source>
        <strain evidence="12">Wuxi-XJTLU</strain>
    </source>
</reference>
<comment type="caution">
    <text evidence="12">The sequence shown here is derived from an EMBL/GenBank/DDBJ whole genome shotgun (WGS) entry which is preliminary data.</text>
</comment>
<feature type="domain" description="Fork-head" evidence="11">
    <location>
        <begin position="145"/>
        <end position="238"/>
    </location>
</feature>
<proteinExistence type="inferred from homology"/>
<feature type="region of interest" description="Disordered" evidence="10">
    <location>
        <begin position="41"/>
        <end position="77"/>
    </location>
</feature>
<comment type="subcellular location">
    <subcellularLocation>
        <location evidence="1 9">Nucleus</location>
    </subcellularLocation>
</comment>